<accession>A0A085WEE0</accession>
<evidence type="ECO:0000259" key="5">
    <source>
        <dbReference type="Pfam" id="PF01258"/>
    </source>
</evidence>
<keyword evidence="3" id="KW-0862">Zinc</keyword>
<evidence type="ECO:0000256" key="2">
    <source>
        <dbReference type="ARBA" id="ARBA00022771"/>
    </source>
</evidence>
<dbReference type="InterPro" id="IPR000962">
    <property type="entry name" value="Znf_DskA_TraR"/>
</dbReference>
<dbReference type="AlphaFoldDB" id="A0A085WEE0"/>
<feature type="domain" description="Zinc finger DksA/TraR C4-type" evidence="5">
    <location>
        <begin position="54"/>
        <end position="83"/>
    </location>
</feature>
<dbReference type="EMBL" id="JMCB01000011">
    <property type="protein sequence ID" value="KFE66053.1"/>
    <property type="molecule type" value="Genomic_DNA"/>
</dbReference>
<keyword evidence="7" id="KW-1185">Reference proteome</keyword>
<dbReference type="PATRIC" id="fig|394096.3.peg.5460"/>
<feature type="zinc finger region" description="dksA C4-type" evidence="4">
    <location>
        <begin position="59"/>
        <end position="83"/>
    </location>
</feature>
<keyword evidence="1" id="KW-0479">Metal-binding</keyword>
<dbReference type="PROSITE" id="PS51128">
    <property type="entry name" value="ZF_DKSA_2"/>
    <property type="match status" value="1"/>
</dbReference>
<reference evidence="6 7" key="1">
    <citation type="submission" date="2014-04" db="EMBL/GenBank/DDBJ databases">
        <title>Genome assembly of Hyalangium minutum DSM 14724.</title>
        <authorList>
            <person name="Sharma G."/>
            <person name="Subramanian S."/>
        </authorList>
    </citation>
    <scope>NUCLEOTIDE SEQUENCE [LARGE SCALE GENOMIC DNA]</scope>
    <source>
        <strain evidence="6 7">DSM 14724</strain>
    </source>
</reference>
<dbReference type="Proteomes" id="UP000028725">
    <property type="component" value="Unassembled WGS sequence"/>
</dbReference>
<dbReference type="GO" id="GO:0008270">
    <property type="term" value="F:zinc ion binding"/>
    <property type="evidence" value="ECO:0007669"/>
    <property type="project" value="UniProtKB-KW"/>
</dbReference>
<protein>
    <submittedName>
        <fullName evidence="6">C4-type zinc finger protein, DksA/TraR family protein</fullName>
    </submittedName>
</protein>
<evidence type="ECO:0000313" key="7">
    <source>
        <dbReference type="Proteomes" id="UP000028725"/>
    </source>
</evidence>
<evidence type="ECO:0000313" key="6">
    <source>
        <dbReference type="EMBL" id="KFE66053.1"/>
    </source>
</evidence>
<dbReference type="PANTHER" id="PTHR33823">
    <property type="entry name" value="RNA POLYMERASE-BINDING TRANSCRIPTION FACTOR DKSA-RELATED"/>
    <property type="match status" value="1"/>
</dbReference>
<evidence type="ECO:0000256" key="1">
    <source>
        <dbReference type="ARBA" id="ARBA00022723"/>
    </source>
</evidence>
<dbReference type="PANTHER" id="PTHR33823:SF4">
    <property type="entry name" value="GENERAL STRESS PROTEIN 16O"/>
    <property type="match status" value="1"/>
</dbReference>
<dbReference type="RefSeq" id="WP_044192695.1">
    <property type="nucleotide sequence ID" value="NZ_JMCB01000011.1"/>
</dbReference>
<proteinExistence type="predicted"/>
<gene>
    <name evidence="6" type="ORF">DB31_1118</name>
</gene>
<dbReference type="SUPFAM" id="SSF57716">
    <property type="entry name" value="Glucocorticoid receptor-like (DNA-binding domain)"/>
    <property type="match status" value="1"/>
</dbReference>
<dbReference type="OrthoDB" id="9803742at2"/>
<sequence length="89" mass="9986">MDTLTKNAREALLLRRSRLQGLGARVLHGASELSEGERRELHDIEDALARIQAGEFGRCARCGGALGRYRMRAIPEARYCLTCSAWVER</sequence>
<organism evidence="6 7">
    <name type="scientific">Hyalangium minutum</name>
    <dbReference type="NCBI Taxonomy" id="394096"/>
    <lineage>
        <taxon>Bacteria</taxon>
        <taxon>Pseudomonadati</taxon>
        <taxon>Myxococcota</taxon>
        <taxon>Myxococcia</taxon>
        <taxon>Myxococcales</taxon>
        <taxon>Cystobacterineae</taxon>
        <taxon>Archangiaceae</taxon>
        <taxon>Hyalangium</taxon>
    </lineage>
</organism>
<evidence type="ECO:0000256" key="3">
    <source>
        <dbReference type="ARBA" id="ARBA00022833"/>
    </source>
</evidence>
<dbReference type="Gene3D" id="1.20.120.910">
    <property type="entry name" value="DksA, coiled-coil domain"/>
    <property type="match status" value="1"/>
</dbReference>
<dbReference type="STRING" id="394096.DB31_1118"/>
<keyword evidence="2" id="KW-0863">Zinc-finger</keyword>
<comment type="caution">
    <text evidence="6">The sequence shown here is derived from an EMBL/GenBank/DDBJ whole genome shotgun (WGS) entry which is preliminary data.</text>
</comment>
<dbReference type="Pfam" id="PF01258">
    <property type="entry name" value="zf-dskA_traR"/>
    <property type="match status" value="1"/>
</dbReference>
<evidence type="ECO:0000256" key="4">
    <source>
        <dbReference type="PROSITE-ProRule" id="PRU00510"/>
    </source>
</evidence>
<name>A0A085WEE0_9BACT</name>